<evidence type="ECO:0000256" key="1">
    <source>
        <dbReference type="ARBA" id="ARBA00004496"/>
    </source>
</evidence>
<dbReference type="Pfam" id="PF17862">
    <property type="entry name" value="AAA_lid_3"/>
    <property type="match status" value="2"/>
</dbReference>
<dbReference type="GO" id="GO:0016887">
    <property type="term" value="F:ATP hydrolysis activity"/>
    <property type="evidence" value="ECO:0007669"/>
    <property type="project" value="InterPro"/>
</dbReference>
<dbReference type="FunFam" id="3.40.50.300:FF:000567">
    <property type="entry name" value="ATPase, AAA family protein"/>
    <property type="match status" value="1"/>
</dbReference>
<evidence type="ECO:0000313" key="7">
    <source>
        <dbReference type="EMBL" id="CAI3981571.1"/>
    </source>
</evidence>
<dbReference type="EMBL" id="CAMXCT020000646">
    <property type="protein sequence ID" value="CAL1134946.1"/>
    <property type="molecule type" value="Genomic_DNA"/>
</dbReference>
<dbReference type="GO" id="GO:0005737">
    <property type="term" value="C:cytoplasm"/>
    <property type="evidence" value="ECO:0007669"/>
    <property type="project" value="UniProtKB-SubCell"/>
</dbReference>
<evidence type="ECO:0000256" key="5">
    <source>
        <dbReference type="SAM" id="MobiDB-lite"/>
    </source>
</evidence>
<dbReference type="SUPFAM" id="SSF52540">
    <property type="entry name" value="P-loop containing nucleoside triphosphate hydrolases"/>
    <property type="match status" value="2"/>
</dbReference>
<dbReference type="EMBL" id="CAMXCT030000646">
    <property type="protein sequence ID" value="CAL4768883.1"/>
    <property type="molecule type" value="Genomic_DNA"/>
</dbReference>
<dbReference type="InterPro" id="IPR050168">
    <property type="entry name" value="AAA_ATPase_domain"/>
</dbReference>
<dbReference type="InterPro" id="IPR027417">
    <property type="entry name" value="P-loop_NTPase"/>
</dbReference>
<evidence type="ECO:0000256" key="2">
    <source>
        <dbReference type="ARBA" id="ARBA00022490"/>
    </source>
</evidence>
<dbReference type="AlphaFoldDB" id="A0A9P1BY14"/>
<protein>
    <submittedName>
        <fullName evidence="8">AAA+ ATPase domain-containing protein</fullName>
    </submittedName>
</protein>
<dbReference type="PANTHER" id="PTHR23077">
    <property type="entry name" value="AAA-FAMILY ATPASE"/>
    <property type="match status" value="1"/>
</dbReference>
<dbReference type="GO" id="GO:0005524">
    <property type="term" value="F:ATP binding"/>
    <property type="evidence" value="ECO:0007669"/>
    <property type="project" value="UniProtKB-KW"/>
</dbReference>
<evidence type="ECO:0000256" key="3">
    <source>
        <dbReference type="ARBA" id="ARBA00022741"/>
    </source>
</evidence>
<evidence type="ECO:0000313" key="8">
    <source>
        <dbReference type="EMBL" id="CAL4768883.1"/>
    </source>
</evidence>
<keyword evidence="4" id="KW-0067">ATP-binding</keyword>
<evidence type="ECO:0000259" key="6">
    <source>
        <dbReference type="SMART" id="SM00382"/>
    </source>
</evidence>
<feature type="compositionally biased region" description="Gly residues" evidence="5">
    <location>
        <begin position="210"/>
        <end position="221"/>
    </location>
</feature>
<proteinExistence type="predicted"/>
<feature type="region of interest" description="Disordered" evidence="5">
    <location>
        <begin position="202"/>
        <end position="221"/>
    </location>
</feature>
<reference evidence="7" key="1">
    <citation type="submission" date="2022-10" db="EMBL/GenBank/DDBJ databases">
        <authorList>
            <person name="Chen Y."/>
            <person name="Dougan E. K."/>
            <person name="Chan C."/>
            <person name="Rhodes N."/>
            <person name="Thang M."/>
        </authorList>
    </citation>
    <scope>NUCLEOTIDE SEQUENCE</scope>
</reference>
<dbReference type="CDD" id="cd19511">
    <property type="entry name" value="RecA-like_CDC48_r2-like"/>
    <property type="match status" value="1"/>
</dbReference>
<dbReference type="PROSITE" id="PS00674">
    <property type="entry name" value="AAA"/>
    <property type="match status" value="2"/>
</dbReference>
<name>A0A9P1BY14_9DINO</name>
<evidence type="ECO:0000313" key="9">
    <source>
        <dbReference type="Proteomes" id="UP001152797"/>
    </source>
</evidence>
<comment type="caution">
    <text evidence="7">The sequence shown here is derived from an EMBL/GenBank/DDBJ whole genome shotgun (WGS) entry which is preliminary data.</text>
</comment>
<dbReference type="SMART" id="SM00382">
    <property type="entry name" value="AAA"/>
    <property type="match status" value="2"/>
</dbReference>
<dbReference type="Pfam" id="PF00004">
    <property type="entry name" value="AAA"/>
    <property type="match status" value="2"/>
</dbReference>
<reference evidence="8 9" key="2">
    <citation type="submission" date="2024-05" db="EMBL/GenBank/DDBJ databases">
        <authorList>
            <person name="Chen Y."/>
            <person name="Shah S."/>
            <person name="Dougan E. K."/>
            <person name="Thang M."/>
            <person name="Chan C."/>
        </authorList>
    </citation>
    <scope>NUCLEOTIDE SEQUENCE [LARGE SCALE GENOMIC DNA]</scope>
</reference>
<dbReference type="OrthoDB" id="27435at2759"/>
<feature type="domain" description="AAA+ ATPase" evidence="6">
    <location>
        <begin position="520"/>
        <end position="657"/>
    </location>
</feature>
<feature type="region of interest" description="Disordered" evidence="5">
    <location>
        <begin position="1"/>
        <end position="20"/>
    </location>
</feature>
<dbReference type="Proteomes" id="UP001152797">
    <property type="component" value="Unassembled WGS sequence"/>
</dbReference>
<keyword evidence="9" id="KW-1185">Reference proteome</keyword>
<dbReference type="InterPro" id="IPR003593">
    <property type="entry name" value="AAA+_ATPase"/>
</dbReference>
<dbReference type="InterPro" id="IPR003960">
    <property type="entry name" value="ATPase_AAA_CS"/>
</dbReference>
<sequence length="762" mass="82125">MDRSAQELPPVGEKAHSRGALGTWHVAGTKSGTTGTGSARHCVWLKELKKLGVSQSDVLLLRASNGKQTVAACEEWHANRQVQDRGLLLSRSCRQSLAAEDGDELELIGQFEAESATEVLLETSNVFVAAWSSLGTGFELNSYLKAVLDGSLLFKGDVRHLSLNGEMSELKISDVQGSKAVSSSAPWPGPWLVDSNTTVQVKATSKKTDGGGQGGQGGQGEAAGFARVGGLAAVIEELKEAVQLPLQNPALYRKIGVTPPRGVLLYGPPGTGKTLLAKSLAEELECPCELLAATDLVGTGFGESEERIKNVFQSCRQQASDRGTGALLFIDEVDAVCPKRDDASEVERRMVAAFLTALDGVHSGDSVVVLGATNRPEAIDPALRRAGRLEREIEVGVPNAEERLQILRVHLSALHHNLDDTQQRELARRCHGYVGADLRSLCTTAARATLRAGKDVVDLESCYDACRQVPPSALKELLVEVPEVRWDDIGGYEKTKEALKESVEWPIQHGWAFESMNMEAPRGVLLYGPPGCSKTMMAKAVATETEMNFISVKGPELFSKYVGDSEHAVREVFRKARAASPCVIFFDEVDSLGSNREESGGGVAARVLAQLLAEMDGIGSAGRHVVVLAATNRPQALDSALTRPGRFDRLVHVPLPDEAAREAIFQRQLTRMRFSFHELPVTGRSEASLLASHTAGYSGAEVVMVCREAALLAIRASIADGKGALPCATASHFNHALQVVRPRITAETVRFYEDFERSMQHS</sequence>
<accession>A0A9P1BY14</accession>
<dbReference type="PANTHER" id="PTHR23077:SF27">
    <property type="entry name" value="ATPASE FAMILY GENE 2 PROTEIN HOMOLOG A"/>
    <property type="match status" value="1"/>
</dbReference>
<dbReference type="EMBL" id="CAMXCT010000646">
    <property type="protein sequence ID" value="CAI3981571.1"/>
    <property type="molecule type" value="Genomic_DNA"/>
</dbReference>
<comment type="subcellular location">
    <subcellularLocation>
        <location evidence="1">Cytoplasm</location>
    </subcellularLocation>
</comment>
<keyword evidence="2" id="KW-0963">Cytoplasm</keyword>
<dbReference type="InterPro" id="IPR003959">
    <property type="entry name" value="ATPase_AAA_core"/>
</dbReference>
<dbReference type="FunFam" id="3.40.50.300:FF:000012">
    <property type="entry name" value="Transitional endoplasmic reticulum ATPase"/>
    <property type="match status" value="1"/>
</dbReference>
<gene>
    <name evidence="7" type="ORF">C1SCF055_LOCUS9347</name>
</gene>
<dbReference type="Gene3D" id="1.10.8.60">
    <property type="match status" value="2"/>
</dbReference>
<keyword evidence="3" id="KW-0547">Nucleotide-binding</keyword>
<dbReference type="Gene3D" id="3.40.50.300">
    <property type="entry name" value="P-loop containing nucleotide triphosphate hydrolases"/>
    <property type="match status" value="2"/>
</dbReference>
<organism evidence="7">
    <name type="scientific">Cladocopium goreaui</name>
    <dbReference type="NCBI Taxonomy" id="2562237"/>
    <lineage>
        <taxon>Eukaryota</taxon>
        <taxon>Sar</taxon>
        <taxon>Alveolata</taxon>
        <taxon>Dinophyceae</taxon>
        <taxon>Suessiales</taxon>
        <taxon>Symbiodiniaceae</taxon>
        <taxon>Cladocopium</taxon>
    </lineage>
</organism>
<feature type="domain" description="AAA+ ATPase" evidence="6">
    <location>
        <begin position="259"/>
        <end position="399"/>
    </location>
</feature>
<evidence type="ECO:0000256" key="4">
    <source>
        <dbReference type="ARBA" id="ARBA00022840"/>
    </source>
</evidence>
<dbReference type="InterPro" id="IPR041569">
    <property type="entry name" value="AAA_lid_3"/>
</dbReference>